<reference evidence="2" key="1">
    <citation type="submission" date="2017-04" db="EMBL/GenBank/DDBJ databases">
        <authorList>
            <person name="Varghese N."/>
            <person name="Submissions S."/>
        </authorList>
    </citation>
    <scope>NUCLEOTIDE SEQUENCE [LARGE SCALE GENOMIC DNA]</scope>
    <source>
        <strain evidence="2">USBA 82</strain>
    </source>
</reference>
<dbReference type="OrthoDB" id="9892340at2"/>
<name>A0A1X7KM76_9BACT</name>
<evidence type="ECO:0008006" key="3">
    <source>
        <dbReference type="Google" id="ProtNLM"/>
    </source>
</evidence>
<accession>A0A1X7KM76</accession>
<dbReference type="Proteomes" id="UP000193355">
    <property type="component" value="Unassembled WGS sequence"/>
</dbReference>
<dbReference type="STRING" id="561720.SAMN06275492_13022"/>
<dbReference type="RefSeq" id="WP_085545248.1">
    <property type="nucleotide sequence ID" value="NZ_FXBB01000030.1"/>
</dbReference>
<gene>
    <name evidence="1" type="ORF">SAMN06275492_13022</name>
</gene>
<proteinExistence type="predicted"/>
<evidence type="ECO:0000313" key="1">
    <source>
        <dbReference type="EMBL" id="SMG41826.1"/>
    </source>
</evidence>
<organism evidence="1 2">
    <name type="scientific">Dethiosulfovibrio salsuginis</name>
    <dbReference type="NCBI Taxonomy" id="561720"/>
    <lineage>
        <taxon>Bacteria</taxon>
        <taxon>Thermotogati</taxon>
        <taxon>Synergistota</taxon>
        <taxon>Synergistia</taxon>
        <taxon>Synergistales</taxon>
        <taxon>Dethiosulfovibrionaceae</taxon>
        <taxon>Dethiosulfovibrio</taxon>
    </lineage>
</organism>
<dbReference type="EMBL" id="FXBB01000030">
    <property type="protein sequence ID" value="SMG41826.1"/>
    <property type="molecule type" value="Genomic_DNA"/>
</dbReference>
<keyword evidence="2" id="KW-1185">Reference proteome</keyword>
<dbReference type="AlphaFoldDB" id="A0A1X7KM76"/>
<evidence type="ECO:0000313" key="2">
    <source>
        <dbReference type="Proteomes" id="UP000193355"/>
    </source>
</evidence>
<sequence length="83" mass="9286">MSGGSGIKACALCGRAFFGTSEDMACGDCEGRYRRLRDQVREYLWHQPGQVASIDQISADLGVPMKIMRELMKDPRFKGKEID</sequence>
<protein>
    <recommendedName>
        <fullName evidence="3">Flagellar operon protein TIGR03826</fullName>
    </recommendedName>
</protein>